<dbReference type="AlphaFoldDB" id="A0A382C3A3"/>
<feature type="domain" description="DUF1549" evidence="1">
    <location>
        <begin position="51"/>
        <end position="246"/>
    </location>
</feature>
<dbReference type="Pfam" id="PF07583">
    <property type="entry name" value="PSCyt2"/>
    <property type="match status" value="1"/>
</dbReference>
<organism evidence="3">
    <name type="scientific">marine metagenome</name>
    <dbReference type="NCBI Taxonomy" id="408172"/>
    <lineage>
        <taxon>unclassified sequences</taxon>
        <taxon>metagenomes</taxon>
        <taxon>ecological metagenomes</taxon>
    </lineage>
</organism>
<evidence type="ECO:0008006" key="4">
    <source>
        <dbReference type="Google" id="ProtNLM"/>
    </source>
</evidence>
<gene>
    <name evidence="3" type="ORF">METZ01_LOCUS173065</name>
</gene>
<reference evidence="3" key="1">
    <citation type="submission" date="2018-05" db="EMBL/GenBank/DDBJ databases">
        <authorList>
            <person name="Lanie J.A."/>
            <person name="Ng W.-L."/>
            <person name="Kazmierczak K.M."/>
            <person name="Andrzejewski T.M."/>
            <person name="Davidsen T.M."/>
            <person name="Wayne K.J."/>
            <person name="Tettelin H."/>
            <person name="Glass J.I."/>
            <person name="Rusch D."/>
            <person name="Podicherti R."/>
            <person name="Tsui H.-C.T."/>
            <person name="Winkler M.E."/>
        </authorList>
    </citation>
    <scope>NUCLEOTIDE SEQUENCE</scope>
</reference>
<dbReference type="InterPro" id="IPR022655">
    <property type="entry name" value="DUF1553"/>
</dbReference>
<evidence type="ECO:0000313" key="3">
    <source>
        <dbReference type="EMBL" id="SVB20211.1"/>
    </source>
</evidence>
<feature type="non-terminal residue" evidence="3">
    <location>
        <position position="607"/>
    </location>
</feature>
<dbReference type="InterPro" id="IPR011444">
    <property type="entry name" value="DUF1549"/>
</dbReference>
<dbReference type="PANTHER" id="PTHR35889:SF3">
    <property type="entry name" value="F-BOX DOMAIN-CONTAINING PROTEIN"/>
    <property type="match status" value="1"/>
</dbReference>
<protein>
    <recommendedName>
        <fullName evidence="4">DUF1553 domain-containing protein</fullName>
    </recommendedName>
</protein>
<feature type="domain" description="DUF1553" evidence="2">
    <location>
        <begin position="387"/>
        <end position="605"/>
    </location>
</feature>
<name>A0A382C3A3_9ZZZZ</name>
<sequence length="607" mass="68208">MSKISGFLLLTAALSAAEKIDIEAGRKHWAFQPIKKPALPVVKNAAWAANPIDRFILARLEKAGLEPSPPASARDLQRRLFYSLTGLPPSGKADVEKLMATPQYGERWARHWLDVVRYADSNGLDENAAHANAWRYRDYVVNSFNTDKPFDRFLIEQVAGDLLKAKDATHQRELVTATGFLSLGPKVLAEPDKMKMEMDIIDEQIDTLGKSLLGLTLGCARCHDHKFDPIPTADYYALAGIFKSTKTMESLKTIAKWHENPIYTSEEKKLKEKSDGLIDAQKKVIAAFTEKANQQLLVEQKLKKLPSKPEEKYLVSDKNELENLRETLKRLEADAFILPSAMGVTDGNATNLPIFIRGDHDRPGKIEPRHFLTVLTDARPLGEKSSGRLELAHWIASKDNPLTSRVIVNRVWRWHFGRGLVATTDNFGKLGEKPSHPGLLDWLASWFMENGWSIKKLNSLILNSATYQMSSTASASVLKTDPTNKLYSRAPLRRMEAESLRDSLLELAGLLDKRVGGNVWTFENYKLVFNHTSEDATTYESNRRALYLPIIRNHVYDLFELFDFPDPGSVNGNRSDTTIAPQALYLMNSPLVLRTTATVAKQLLAEK</sequence>
<dbReference type="Pfam" id="PF07587">
    <property type="entry name" value="PSD1"/>
    <property type="match status" value="1"/>
</dbReference>
<evidence type="ECO:0000259" key="1">
    <source>
        <dbReference type="Pfam" id="PF07583"/>
    </source>
</evidence>
<accession>A0A382C3A3</accession>
<evidence type="ECO:0000259" key="2">
    <source>
        <dbReference type="Pfam" id="PF07587"/>
    </source>
</evidence>
<dbReference type="EMBL" id="UINC01032482">
    <property type="protein sequence ID" value="SVB20211.1"/>
    <property type="molecule type" value="Genomic_DNA"/>
</dbReference>
<dbReference type="PANTHER" id="PTHR35889">
    <property type="entry name" value="CYCLOINULO-OLIGOSACCHARIDE FRUCTANOTRANSFERASE-RELATED"/>
    <property type="match status" value="1"/>
</dbReference>
<proteinExistence type="predicted"/>